<dbReference type="NCBIfam" id="TIGR03491">
    <property type="entry name" value="TM0106 family RecB-like putative nuclease"/>
    <property type="match status" value="1"/>
</dbReference>
<dbReference type="InterPro" id="IPR004291">
    <property type="entry name" value="Transposase_IS66_central"/>
</dbReference>
<dbReference type="eggNOG" id="COG2251">
    <property type="taxonomic scope" value="Bacteria"/>
</dbReference>
<dbReference type="InterPro" id="IPR038720">
    <property type="entry name" value="YprB_RNase_H-like_dom"/>
</dbReference>
<evidence type="ECO:0000259" key="1">
    <source>
        <dbReference type="Pfam" id="PF03050"/>
    </source>
</evidence>
<dbReference type="PANTHER" id="PTHR33678:SF2">
    <property type="match status" value="1"/>
</dbReference>
<keyword evidence="4" id="KW-1185">Reference proteome</keyword>
<dbReference type="PANTHER" id="PTHR33678">
    <property type="entry name" value="BLL1576 PROTEIN"/>
    <property type="match status" value="1"/>
</dbReference>
<name>L8JP00_9BACT</name>
<feature type="domain" description="YprB ribonuclease H-like" evidence="2">
    <location>
        <begin position="274"/>
        <end position="438"/>
    </location>
</feature>
<gene>
    <name evidence="3" type="ORF">C900_04517</name>
</gene>
<dbReference type="Pfam" id="PF03050">
    <property type="entry name" value="DDE_Tnp_IS66"/>
    <property type="match status" value="1"/>
</dbReference>
<protein>
    <submittedName>
        <fullName evidence="3">Uncharacterized protein</fullName>
    </submittedName>
</protein>
<organism evidence="3 4">
    <name type="scientific">Fulvivirga imtechensis AK7</name>
    <dbReference type="NCBI Taxonomy" id="1237149"/>
    <lineage>
        <taxon>Bacteria</taxon>
        <taxon>Pseudomonadati</taxon>
        <taxon>Bacteroidota</taxon>
        <taxon>Cytophagia</taxon>
        <taxon>Cytophagales</taxon>
        <taxon>Fulvivirgaceae</taxon>
        <taxon>Fulvivirga</taxon>
    </lineage>
</organism>
<feature type="domain" description="Transposase IS66 central" evidence="1">
    <location>
        <begin position="595"/>
        <end position="854"/>
    </location>
</feature>
<comment type="caution">
    <text evidence="3">The sequence shown here is derived from an EMBL/GenBank/DDBJ whole genome shotgun (WGS) entry which is preliminary data.</text>
</comment>
<proteinExistence type="predicted"/>
<dbReference type="InterPro" id="IPR019993">
    <property type="entry name" value="RecB_nuclease_TM0106_put"/>
</dbReference>
<dbReference type="RefSeq" id="WP_009581705.1">
    <property type="nucleotide sequence ID" value="NZ_AMZN01000065.1"/>
</dbReference>
<dbReference type="PATRIC" id="fig|1237149.3.peg.4032"/>
<dbReference type="Pfam" id="PF13482">
    <property type="entry name" value="RNase_H_2"/>
    <property type="match status" value="1"/>
</dbReference>
<dbReference type="OrthoDB" id="9760067at2"/>
<evidence type="ECO:0000313" key="4">
    <source>
        <dbReference type="Proteomes" id="UP000011135"/>
    </source>
</evidence>
<dbReference type="Proteomes" id="UP000011135">
    <property type="component" value="Unassembled WGS sequence"/>
</dbReference>
<reference evidence="3 4" key="1">
    <citation type="submission" date="2012-12" db="EMBL/GenBank/DDBJ databases">
        <title>Genome assembly of Fulvivirga imtechensis AK7.</title>
        <authorList>
            <person name="Nupur N."/>
            <person name="Khatri I."/>
            <person name="Kumar R."/>
            <person name="Subramanian S."/>
            <person name="Pinnaka A."/>
        </authorList>
    </citation>
    <scope>NUCLEOTIDE SEQUENCE [LARGE SCALE GENOMIC DNA]</scope>
    <source>
        <strain evidence="3 4">AK7</strain>
    </source>
</reference>
<sequence>MELITPQILEFYYQCDRKAYLALASKQIYKPTAYESTYRNLKVDTMRSFFEKNNATDFYQGILRKGIETITNIKITIDVFDFECNLLQKKQGDSLFGKFLYTPGVFLGTNKITKEHKMVLAFFGLALELLQGEYPSMGTVIRRNGTSSRIKISSLKNELNETVQNILSFKNDLPKLVLKKHCEQCSFQQRCREEAIDTGNLSLLNSISFKQITKLEKKGIFNITQLSYLHKPRRKRKNRLSSILFKPELQALALRTKKTYVQEMPKIERKDVEIFLDIESIPDEKFFYLFGVLIIDRGKKKYLFYWSDTIEQERHSFERLINSLKSYEGAPIYHYGNYEVQAFQKLSKRYNVDIQNLTERFINLNKFIYGKVYFPTYSNKLKELANALGFSWSSDESSGLQSIVWRRLWEGGGNHLKNTILIYNKEDCLALNTVLNELIRIKDQSDSSDDIDFTDEPKKRSTDVGQNLHRQFKIVLKLAHNEYDKKKIKVDFDKNEVLEPKKTQKKIRAKYEWLGKSLRKPSKTFVFDSDKYCLKHKSRALNKSKVQSKRVKLDLVFGKNGIRKTVVEYIGCHGYCPLCNNTYASQRFRQISRDLYGHNLKSWIVFQRVEIQLSFSKINRSLAGMINERIGSASGVEFIRQFSEYYQDTEKEIIKNLRESPFIHIDETTVSILGENQYVWILTSEKYTTYFLTKTRDSFIAKELLEGYQGILISDFYAGYDSFDCMQQKCWVHLIRDINNDLWKNPLDNEYEEFVNSIRSVIIPIIQSTYRFGLKKYHLVKHQRAIDRFYKKHIDNFHYASDLCLKYQKRFKRYRESLFTFIKYDGVSWHNNAAENRIRHICVQRKISGSFGGDQFPHYLRMVGIMQTCQLQNKSFLGFLIANEKSIERFNSTNRRRKY</sequence>
<evidence type="ECO:0000313" key="3">
    <source>
        <dbReference type="EMBL" id="ELR69913.1"/>
    </source>
</evidence>
<dbReference type="EMBL" id="AMZN01000065">
    <property type="protein sequence ID" value="ELR69913.1"/>
    <property type="molecule type" value="Genomic_DNA"/>
</dbReference>
<dbReference type="InterPro" id="IPR052344">
    <property type="entry name" value="Transposase-related"/>
</dbReference>
<accession>L8JP00</accession>
<dbReference type="AlphaFoldDB" id="L8JP00"/>
<evidence type="ECO:0000259" key="2">
    <source>
        <dbReference type="Pfam" id="PF13482"/>
    </source>
</evidence>